<dbReference type="KEGG" id="pbf:CFX0092_B0043"/>
<evidence type="ECO:0000313" key="3">
    <source>
        <dbReference type="Proteomes" id="UP000215027"/>
    </source>
</evidence>
<dbReference type="Gene3D" id="1.20.120.450">
    <property type="entry name" value="dinb family like domain"/>
    <property type="match status" value="1"/>
</dbReference>
<dbReference type="InterPro" id="IPR024775">
    <property type="entry name" value="DinB-like"/>
</dbReference>
<dbReference type="OrthoDB" id="156467at2"/>
<accession>A0A170PJH3</accession>
<name>A0A170PJH3_9CHLR</name>
<dbReference type="InterPro" id="IPR034660">
    <property type="entry name" value="DinB/YfiT-like"/>
</dbReference>
<organism evidence="2 3">
    <name type="scientific">Candidatus Promineifilum breve</name>
    <dbReference type="NCBI Taxonomy" id="1806508"/>
    <lineage>
        <taxon>Bacteria</taxon>
        <taxon>Bacillati</taxon>
        <taxon>Chloroflexota</taxon>
        <taxon>Ardenticatenia</taxon>
        <taxon>Candidatus Promineifilales</taxon>
        <taxon>Candidatus Promineifilaceae</taxon>
        <taxon>Candidatus Promineifilum</taxon>
    </lineage>
</organism>
<feature type="domain" description="DinB-like" evidence="1">
    <location>
        <begin position="10"/>
        <end position="150"/>
    </location>
</feature>
<dbReference type="RefSeq" id="WP_095044972.1">
    <property type="nucleotide sequence ID" value="NZ_LN890656.1"/>
</dbReference>
<gene>
    <name evidence="2" type="ORF">CFX0092_B0043</name>
</gene>
<dbReference type="SUPFAM" id="SSF109854">
    <property type="entry name" value="DinB/YfiT-like putative metalloenzymes"/>
    <property type="match status" value="1"/>
</dbReference>
<evidence type="ECO:0000313" key="2">
    <source>
        <dbReference type="EMBL" id="CUS05577.1"/>
    </source>
</evidence>
<protein>
    <recommendedName>
        <fullName evidence="1">DinB-like domain-containing protein</fullName>
    </recommendedName>
</protein>
<proteinExistence type="predicted"/>
<reference evidence="2" key="1">
    <citation type="submission" date="2016-01" db="EMBL/GenBank/DDBJ databases">
        <authorList>
            <person name="Mcilroy J.S."/>
            <person name="Karst M S."/>
            <person name="Albertsen M."/>
        </authorList>
    </citation>
    <scope>NUCLEOTIDE SEQUENCE</scope>
    <source>
        <strain evidence="2">Cfx-K</strain>
    </source>
</reference>
<dbReference type="Pfam" id="PF12867">
    <property type="entry name" value="DinB_2"/>
    <property type="match status" value="1"/>
</dbReference>
<evidence type="ECO:0000259" key="1">
    <source>
        <dbReference type="Pfam" id="PF12867"/>
    </source>
</evidence>
<dbReference type="EMBL" id="LN890656">
    <property type="protein sequence ID" value="CUS05577.1"/>
    <property type="molecule type" value="Genomic_DNA"/>
</dbReference>
<sequence>MHPSDVLRYANRTLLYAVRDLTEDEWRAPGVCGVWSAREIIAHLASFELALVEAFAVARGGPIGPTLAEKLRDGQAFNDKQVMARLGLSVAETLAEYEAAHRRTLELAAALPPNLFINTGFLPAYGLEYDLEDFIVYSYYGHKREHAAQIMVFRDGIGK</sequence>
<dbReference type="AlphaFoldDB" id="A0A170PJH3"/>
<keyword evidence="3" id="KW-1185">Reference proteome</keyword>
<dbReference type="Proteomes" id="UP000215027">
    <property type="component" value="Chromosome II"/>
</dbReference>